<keyword evidence="3" id="KW-1185">Reference proteome</keyword>
<evidence type="ECO:0000313" key="3">
    <source>
        <dbReference type="Proteomes" id="UP000683360"/>
    </source>
</evidence>
<gene>
    <name evidence="2" type="ORF">MEDL_64718</name>
</gene>
<protein>
    <submittedName>
        <fullName evidence="2">Uncharacterized protein</fullName>
    </submittedName>
</protein>
<reference evidence="2" key="1">
    <citation type="submission" date="2021-03" db="EMBL/GenBank/DDBJ databases">
        <authorList>
            <person name="Bekaert M."/>
        </authorList>
    </citation>
    <scope>NUCLEOTIDE SEQUENCE</scope>
</reference>
<comment type="caution">
    <text evidence="2">The sequence shown here is derived from an EMBL/GenBank/DDBJ whole genome shotgun (WGS) entry which is preliminary data.</text>
</comment>
<organism evidence="2 3">
    <name type="scientific">Mytilus edulis</name>
    <name type="common">Blue mussel</name>
    <dbReference type="NCBI Taxonomy" id="6550"/>
    <lineage>
        <taxon>Eukaryota</taxon>
        <taxon>Metazoa</taxon>
        <taxon>Spiralia</taxon>
        <taxon>Lophotrochozoa</taxon>
        <taxon>Mollusca</taxon>
        <taxon>Bivalvia</taxon>
        <taxon>Autobranchia</taxon>
        <taxon>Pteriomorphia</taxon>
        <taxon>Mytilida</taxon>
        <taxon>Mytiloidea</taxon>
        <taxon>Mytilidae</taxon>
        <taxon>Mytilinae</taxon>
        <taxon>Mytilus</taxon>
    </lineage>
</organism>
<feature type="region of interest" description="Disordered" evidence="1">
    <location>
        <begin position="927"/>
        <end position="947"/>
    </location>
</feature>
<accession>A0A8S3V686</accession>
<sequence length="947" mass="104884">MICSVTSTCNGVICCVTLPKVNKTIPVALQIEDCRNTMHLQIGKLQTKTKLTDLNYGNKETFSLSGIINMMYSVQKVEDDHHYLVDLSLSVCYTDKTPCDYQVSLLTSNIISFGSCDISAGFLNPDFSLTNWLSDRGLTVNSVITDITSDRLITELGLSDYMGYSDSCSLIVSPYKDAVNGWINECPSVTTLSTLSGDIACHMSSCSQFSCCVYNNILRRSLKSTIHLDTCSYMLKVSIEDWHYEFQMLNYQWGKIQNVRLHGVFSLSFTIYNIPSESKFSVDAEIKLCFETNNNTCLTEYSILNNVQLKYEVCNQTQPLGGLAFDFWKPSYCTPYTGDFLNGCSSVPSPITSLSGCHMSSDCQGIECCVGSNFISGSRNVETMLKISQCDVIDGNIERKSWTKSGLDSLTGSSVSEKVNDIFDLMVDVIESSSSLYKVTVSLKTCYIKDIGCQTLTLAEEVTLVRPTCTSGKRRKRRSADGVNIADLKTGLRNLMERGASSAEIKDYMSDVKNLETEEIMKNLQVKDLDVKDTTTGIQSTMKALGQDNPSTLSVLWSNEKGVEVKGGKGVVSMLSTATDIVGRADQAFVVGKGLSNAGVELLGQKLANMTIGDIKAMLDLKNMDPLVVAKLIGQIKDLAIALLSEFVSKVLSDPSNMFKSEDFVVKGEVSFPRQNVNFFRYVKPIPLGPLILWLKFGCGAYYGMKFEVGAKIMAMKAFAGITPYGGAHAWGSISLCFGPLCGVLILDGYVMELRFPTTAEIGFSKFPLDVGLSMYLELIPLQLQLSGKVTLEIDLKFTSFTKTLLSKAKRSTPSCTVSQTPFLDYTESEFQISIRAEDDRCQVRLYLNIGTVPWTSDVLHRGAKDTRRTVRGAKNTRWIVRGAKETIGTVRGEKYTRGTVRGRTIPEGQSERRRYRWTVRGAKYIPEGQSEGDKYQRDSQRAKNTR</sequence>
<name>A0A8S3V686_MYTED</name>
<proteinExistence type="predicted"/>
<evidence type="ECO:0000313" key="2">
    <source>
        <dbReference type="EMBL" id="CAG2253172.1"/>
    </source>
</evidence>
<evidence type="ECO:0000256" key="1">
    <source>
        <dbReference type="SAM" id="MobiDB-lite"/>
    </source>
</evidence>
<dbReference type="EMBL" id="CAJPWZ010003142">
    <property type="protein sequence ID" value="CAG2253172.1"/>
    <property type="molecule type" value="Genomic_DNA"/>
</dbReference>
<dbReference type="Proteomes" id="UP000683360">
    <property type="component" value="Unassembled WGS sequence"/>
</dbReference>
<dbReference type="AlphaFoldDB" id="A0A8S3V686"/>
<feature type="compositionally biased region" description="Basic and acidic residues" evidence="1">
    <location>
        <begin position="932"/>
        <end position="947"/>
    </location>
</feature>
<dbReference type="OrthoDB" id="6155454at2759"/>